<organism evidence="1 2">
    <name type="scientific">Methanonatronarchaeum thermophilum</name>
    <dbReference type="NCBI Taxonomy" id="1927129"/>
    <lineage>
        <taxon>Archaea</taxon>
        <taxon>Methanobacteriati</taxon>
        <taxon>Methanobacteriota</taxon>
        <taxon>Methanonatronarchaeia</taxon>
        <taxon>Methanonatronarchaeales</taxon>
        <taxon>Methanonatronarchaeaceae</taxon>
        <taxon>Methanonatronarchaeum</taxon>
    </lineage>
</organism>
<reference evidence="1 2" key="1">
    <citation type="submission" date="2016-12" db="EMBL/GenBank/DDBJ databases">
        <title>Discovery of methanogenic haloarchaea.</title>
        <authorList>
            <person name="Sorokin D.Y."/>
            <person name="Makarova K.S."/>
            <person name="Abbas B."/>
            <person name="Ferrer M."/>
            <person name="Golyshin P.N."/>
        </authorList>
    </citation>
    <scope>NUCLEOTIDE SEQUENCE [LARGE SCALE GENOMIC DNA]</scope>
    <source>
        <strain evidence="1">AMET1</strain>
    </source>
</reference>
<dbReference type="RefSeq" id="WP_086637315.1">
    <property type="nucleotide sequence ID" value="NZ_MRZU01000003.1"/>
</dbReference>
<gene>
    <name evidence="1" type="ORF">AMET1_0950</name>
</gene>
<comment type="caution">
    <text evidence="1">The sequence shown here is derived from an EMBL/GenBank/DDBJ whole genome shotgun (WGS) entry which is preliminary data.</text>
</comment>
<proteinExistence type="predicted"/>
<evidence type="ECO:0000313" key="2">
    <source>
        <dbReference type="Proteomes" id="UP000195137"/>
    </source>
</evidence>
<dbReference type="AlphaFoldDB" id="A0A1Y3GIN5"/>
<name>A0A1Y3GIN5_9EURY</name>
<dbReference type="EMBL" id="MRZU01000003">
    <property type="protein sequence ID" value="OUJ19295.1"/>
    <property type="molecule type" value="Genomic_DNA"/>
</dbReference>
<keyword evidence="2" id="KW-1185">Reference proteome</keyword>
<accession>A0A1Y3GIN5</accession>
<protein>
    <submittedName>
        <fullName evidence="1">ParB-like nuclease domain containing protein</fullName>
    </submittedName>
</protein>
<dbReference type="Proteomes" id="UP000195137">
    <property type="component" value="Unassembled WGS sequence"/>
</dbReference>
<sequence length="280" mass="33529">MNIRETIKKAAWIYRKKGFNRFLKDSKLFISYQLTKFPRSIKYKLKYGKVAPSQKREVIQVNPNEINYILKNPFQHEIYAKGSYVIGGDWDKKIFKKNNVDYSYLKKGERGLVPFENYILFQSIKNHYLNDVAWSNTKFYENKLSSNRKKEIIKNRIDGIEKLYKSIKENGYKSIEEIHKNLEKYAPPVRYDKNKDDKIARKDPKYREVTIAIGRDGKLIFLTGRHRICISKILEIDSIPVKVLVRHKRWQEKRYRVLKEREKFSSEELQHPDLKKLSSE</sequence>
<dbReference type="OrthoDB" id="197906at2157"/>
<evidence type="ECO:0000313" key="1">
    <source>
        <dbReference type="EMBL" id="OUJ19295.1"/>
    </source>
</evidence>